<accession>A0ABV2BUG7</accession>
<reference evidence="1 2" key="1">
    <citation type="submission" date="2024-06" db="EMBL/GenBank/DDBJ databases">
        <authorList>
            <person name="Li F."/>
        </authorList>
    </citation>
    <scope>NUCLEOTIDE SEQUENCE [LARGE SCALE GENOMIC DNA]</scope>
    <source>
        <strain evidence="1 2">GXAS 311</strain>
    </source>
</reference>
<dbReference type="SUPFAM" id="SSF54523">
    <property type="entry name" value="Pili subunits"/>
    <property type="match status" value="1"/>
</dbReference>
<dbReference type="InterPro" id="IPR045584">
    <property type="entry name" value="Pilin-like"/>
</dbReference>
<dbReference type="PANTHER" id="PTHR36115">
    <property type="entry name" value="PROLINE-RICH ANTIGEN HOMOLOG-RELATED"/>
    <property type="match status" value="1"/>
</dbReference>
<dbReference type="Gene3D" id="3.30.700.10">
    <property type="entry name" value="Glycoprotein, Type 4 Pilin"/>
    <property type="match status" value="1"/>
</dbReference>
<keyword evidence="2" id="KW-1185">Reference proteome</keyword>
<dbReference type="InterPro" id="IPR026870">
    <property type="entry name" value="Zinc_ribbon_dom"/>
</dbReference>
<proteinExistence type="predicted"/>
<dbReference type="PANTHER" id="PTHR36115:SF9">
    <property type="entry name" value="LMO1584 PROTEIN"/>
    <property type="match status" value="1"/>
</dbReference>
<dbReference type="Pfam" id="PF06271">
    <property type="entry name" value="RDD"/>
    <property type="match status" value="1"/>
</dbReference>
<name>A0ABV2BUG7_9GAMM</name>
<sequence>MHNCPSCGTANQSGAKFCLNCGNTLTNSTQSPYQSPHSQQSPPMISEFLYAGFWKRLLAYIVDAIIIYLVIIGLSIAFGLSNLSNNLMVEQNPASSITNGFIFLVAFYFIWWMYFAVQEGSAAQATLGKRLLGIKVADMQGMPLSFAHAAGRQLAGVVSSITFSIGYLMAAFTGRKQALHDIIASAVVVNRRFAPQQIALVNQSPPAGMSLGGVIAVVCLVLIIPVGGIVAAIAIPAYQDYVTRAQLSAAIIHASLTQPAIIQYAEENGNWPVSFEQISLVSANMKDDNYYIKLEREGTLVIYFSAPTAISHGSIALLPELNTTGEYTWQCQANNIQAKLLPANCQ</sequence>
<dbReference type="InterPro" id="IPR051791">
    <property type="entry name" value="Pra-immunoreactive"/>
</dbReference>
<gene>
    <name evidence="1" type="ORF">ABVT43_08850</name>
</gene>
<dbReference type="InterPro" id="IPR001082">
    <property type="entry name" value="Pilin"/>
</dbReference>
<dbReference type="EMBL" id="JBEVCJ010000008">
    <property type="protein sequence ID" value="MET1255232.1"/>
    <property type="molecule type" value="Genomic_DNA"/>
</dbReference>
<dbReference type="Pfam" id="PF13240">
    <property type="entry name" value="Zn_Ribbon_1"/>
    <property type="match status" value="1"/>
</dbReference>
<comment type="caution">
    <text evidence="1">The sequence shown here is derived from an EMBL/GenBank/DDBJ whole genome shotgun (WGS) entry which is preliminary data.</text>
</comment>
<evidence type="ECO:0000313" key="1">
    <source>
        <dbReference type="EMBL" id="MET1255232.1"/>
    </source>
</evidence>
<dbReference type="InterPro" id="IPR010432">
    <property type="entry name" value="RDD"/>
</dbReference>
<organism evidence="1 2">
    <name type="scientific">Aliikangiella maris</name>
    <dbReference type="NCBI Taxonomy" id="3162458"/>
    <lineage>
        <taxon>Bacteria</taxon>
        <taxon>Pseudomonadati</taxon>
        <taxon>Pseudomonadota</taxon>
        <taxon>Gammaproteobacteria</taxon>
        <taxon>Oceanospirillales</taxon>
        <taxon>Pleioneaceae</taxon>
        <taxon>Aliikangiella</taxon>
    </lineage>
</organism>
<dbReference type="Pfam" id="PF00114">
    <property type="entry name" value="Pilin"/>
    <property type="match status" value="1"/>
</dbReference>
<protein>
    <submittedName>
        <fullName evidence="1">RDD family protein</fullName>
    </submittedName>
</protein>
<evidence type="ECO:0000313" key="2">
    <source>
        <dbReference type="Proteomes" id="UP001548189"/>
    </source>
</evidence>
<dbReference type="Proteomes" id="UP001548189">
    <property type="component" value="Unassembled WGS sequence"/>
</dbReference>